<gene>
    <name evidence="1" type="ORF">VCHENC02_4119</name>
</gene>
<reference evidence="1 2" key="1">
    <citation type="submission" date="2012-10" db="EMBL/GenBank/DDBJ databases">
        <title>Genome sequence of Vibrio Cholerae HENC-02.</title>
        <authorList>
            <person name="Eppinger M."/>
            <person name="Hasan N.A."/>
            <person name="Sengamalay N."/>
            <person name="Hine E."/>
            <person name="Su Q."/>
            <person name="Daugherty S.C."/>
            <person name="Young S."/>
            <person name="Sadzewicz L."/>
            <person name="Tallon L."/>
            <person name="Cebula T.A."/>
            <person name="Ravel J."/>
            <person name="Colwell R.R."/>
        </authorList>
    </citation>
    <scope>NUCLEOTIDE SEQUENCE [LARGE SCALE GENOMIC DNA]</scope>
    <source>
        <strain evidence="1 2">HENC-02</strain>
    </source>
</reference>
<dbReference type="Proteomes" id="UP000008367">
    <property type="component" value="Unassembled WGS sequence"/>
</dbReference>
<evidence type="ECO:0000313" key="1">
    <source>
        <dbReference type="EMBL" id="EKM30134.1"/>
    </source>
</evidence>
<sequence length="32" mass="3805">MSLEYEAAIIPPNVTNSQYHYYFLVCLAFFFI</sequence>
<dbReference type="EMBL" id="AJSR01001779">
    <property type="protein sequence ID" value="EKM30134.1"/>
    <property type="molecule type" value="Genomic_DNA"/>
</dbReference>
<organism evidence="1 2">
    <name type="scientific">Vibrio harveyi</name>
    <name type="common">Beneckea harveyi</name>
    <dbReference type="NCBI Taxonomy" id="669"/>
    <lineage>
        <taxon>Bacteria</taxon>
        <taxon>Pseudomonadati</taxon>
        <taxon>Pseudomonadota</taxon>
        <taxon>Gammaproteobacteria</taxon>
        <taxon>Vibrionales</taxon>
        <taxon>Vibrionaceae</taxon>
        <taxon>Vibrio</taxon>
    </lineage>
</organism>
<protein>
    <submittedName>
        <fullName evidence="1">Uncharacterized protein</fullName>
    </submittedName>
</protein>
<proteinExistence type="predicted"/>
<feature type="non-terminal residue" evidence="1">
    <location>
        <position position="32"/>
    </location>
</feature>
<accession>A0A454CUR0</accession>
<evidence type="ECO:0000313" key="2">
    <source>
        <dbReference type="Proteomes" id="UP000008367"/>
    </source>
</evidence>
<name>A0A454CUR0_VIBHA</name>
<dbReference type="AlphaFoldDB" id="A0A454CUR0"/>
<comment type="caution">
    <text evidence="1">The sequence shown here is derived from an EMBL/GenBank/DDBJ whole genome shotgun (WGS) entry which is preliminary data.</text>
</comment>